<name>K2FDJ9_9BACT</name>
<feature type="chain" id="PRO_5017353013" evidence="2">
    <location>
        <begin position="23"/>
        <end position="296"/>
    </location>
</feature>
<keyword evidence="2" id="KW-0732">Signal</keyword>
<protein>
    <submittedName>
        <fullName evidence="3">Uncharacterized protein</fullName>
    </submittedName>
</protein>
<proteinExistence type="predicted"/>
<evidence type="ECO:0000256" key="2">
    <source>
        <dbReference type="SAM" id="SignalP"/>
    </source>
</evidence>
<feature type="transmembrane region" description="Helical" evidence="1">
    <location>
        <begin position="275"/>
        <end position="292"/>
    </location>
</feature>
<keyword evidence="1" id="KW-1133">Transmembrane helix</keyword>
<evidence type="ECO:0000256" key="1">
    <source>
        <dbReference type="SAM" id="Phobius"/>
    </source>
</evidence>
<dbReference type="EMBL" id="AMFJ01000220">
    <property type="protein sequence ID" value="EKE29141.1"/>
    <property type="molecule type" value="Genomic_DNA"/>
</dbReference>
<organism evidence="3">
    <name type="scientific">uncultured bacterium</name>
    <name type="common">gcode 4</name>
    <dbReference type="NCBI Taxonomy" id="1234023"/>
    <lineage>
        <taxon>Bacteria</taxon>
        <taxon>environmental samples</taxon>
    </lineage>
</organism>
<comment type="caution">
    <text evidence="3">The sequence shown here is derived from an EMBL/GenBank/DDBJ whole genome shotgun (WGS) entry which is preliminary data.</text>
</comment>
<keyword evidence="1" id="KW-0472">Membrane</keyword>
<keyword evidence="1" id="KW-0812">Transmembrane</keyword>
<feature type="signal peptide" evidence="2">
    <location>
        <begin position="1"/>
        <end position="22"/>
    </location>
</feature>
<sequence>MKSQIKALTAIFLILGLTSVFAAETTEKWASETWGTQTVAADDAGVDAEAGLDADSIWDEDAALADSWAEADLNAGGKELVIAPKGWIGNYVEVACDKDFFTQNACNQCFDWGKKAVGEKVTWLTDSWTNPNTTEQVIYKDEQKFPELISLGWVWGSNPQEPEKFWKYSEELTWTDSATGSGKQEFLLEWGKMTWFLESDLGAAYVLQSTDKKEWEATWLLKFTINYHDTDATAKESAAKVHTECVAYYAWVPAPVTPVPVTPQEVTQVKTGPESLILILVALVLSFWLLKFRKKA</sequence>
<reference evidence="3" key="1">
    <citation type="journal article" date="2012" name="Science">
        <title>Fermentation, hydrogen, and sulfur metabolism in multiple uncultivated bacterial phyla.</title>
        <authorList>
            <person name="Wrighton K.C."/>
            <person name="Thomas B.C."/>
            <person name="Sharon I."/>
            <person name="Miller C.S."/>
            <person name="Castelle C.J."/>
            <person name="VerBerkmoes N.C."/>
            <person name="Wilkins M.J."/>
            <person name="Hettich R.L."/>
            <person name="Lipton M.S."/>
            <person name="Williams K.H."/>
            <person name="Long P.E."/>
            <person name="Banfield J.F."/>
        </authorList>
    </citation>
    <scope>NUCLEOTIDE SEQUENCE [LARGE SCALE GENOMIC DNA]</scope>
</reference>
<accession>K2FDJ9</accession>
<evidence type="ECO:0000313" key="3">
    <source>
        <dbReference type="EMBL" id="EKE29141.1"/>
    </source>
</evidence>
<dbReference type="AlphaFoldDB" id="K2FDJ9"/>
<gene>
    <name evidence="3" type="ORF">ACD_2C00220G0004</name>
</gene>